<dbReference type="GO" id="GO:0016787">
    <property type="term" value="F:hydrolase activity"/>
    <property type="evidence" value="ECO:0007669"/>
    <property type="project" value="UniProtKB-KW"/>
</dbReference>
<gene>
    <name evidence="2" type="ORF">BD289DRAFT_482295</name>
</gene>
<dbReference type="InterPro" id="IPR017853">
    <property type="entry name" value="GH"/>
</dbReference>
<accession>A0A2T3A965</accession>
<organism evidence="2 3">
    <name type="scientific">Coniella lustricola</name>
    <dbReference type="NCBI Taxonomy" id="2025994"/>
    <lineage>
        <taxon>Eukaryota</taxon>
        <taxon>Fungi</taxon>
        <taxon>Dikarya</taxon>
        <taxon>Ascomycota</taxon>
        <taxon>Pezizomycotina</taxon>
        <taxon>Sordariomycetes</taxon>
        <taxon>Sordariomycetidae</taxon>
        <taxon>Diaporthales</taxon>
        <taxon>Schizoparmaceae</taxon>
        <taxon>Coniella</taxon>
    </lineage>
</organism>
<keyword evidence="2" id="KW-0378">Hydrolase</keyword>
<name>A0A2T3A965_9PEZI</name>
<sequence length="204" mass="22527">MPPLPPASGLPRLVIYYQSHHHPDGSPISLLPLLQQPGIRLTHLNIAALHINANKLYPSQTITLNDHIPSHPCFTTLWAEARILQAAGVKVLGMLGGAAKGAFAPTTLDSPDEAVFERFYVAVRDVVRERNLDGLDLDVEEQCSLAGIVRLIDRLRRDFGPGFIITLAPVAPALLDVRRNLSGFDYEALEVMRGREIAFYNTQF</sequence>
<dbReference type="STRING" id="2025994.A0A2T3A965"/>
<dbReference type="SUPFAM" id="SSF51445">
    <property type="entry name" value="(Trans)glycosidases"/>
    <property type="match status" value="1"/>
</dbReference>
<reference evidence="2 3" key="1">
    <citation type="journal article" date="2018" name="Mycol. Prog.">
        <title>Coniella lustricola, a new species from submerged detritus.</title>
        <authorList>
            <person name="Raudabaugh D.B."/>
            <person name="Iturriaga T."/>
            <person name="Carver A."/>
            <person name="Mondo S."/>
            <person name="Pangilinan J."/>
            <person name="Lipzen A."/>
            <person name="He G."/>
            <person name="Amirebrahimi M."/>
            <person name="Grigoriev I.V."/>
            <person name="Miller A.N."/>
        </authorList>
    </citation>
    <scope>NUCLEOTIDE SEQUENCE [LARGE SCALE GENOMIC DNA]</scope>
    <source>
        <strain evidence="2 3">B22-T-1</strain>
    </source>
</reference>
<dbReference type="GO" id="GO:0005975">
    <property type="term" value="P:carbohydrate metabolic process"/>
    <property type="evidence" value="ECO:0007669"/>
    <property type="project" value="InterPro"/>
</dbReference>
<proteinExistence type="predicted"/>
<dbReference type="InParanoid" id="A0A2T3A965"/>
<evidence type="ECO:0000259" key="1">
    <source>
        <dbReference type="PROSITE" id="PS51910"/>
    </source>
</evidence>
<evidence type="ECO:0000313" key="2">
    <source>
        <dbReference type="EMBL" id="PSR87086.1"/>
    </source>
</evidence>
<feature type="non-terminal residue" evidence="2">
    <location>
        <position position="204"/>
    </location>
</feature>
<dbReference type="AlphaFoldDB" id="A0A2T3A965"/>
<keyword evidence="3" id="KW-1185">Reference proteome</keyword>
<evidence type="ECO:0000313" key="3">
    <source>
        <dbReference type="Proteomes" id="UP000241462"/>
    </source>
</evidence>
<dbReference type="Proteomes" id="UP000241462">
    <property type="component" value="Unassembled WGS sequence"/>
</dbReference>
<dbReference type="Gene3D" id="3.20.20.80">
    <property type="entry name" value="Glycosidases"/>
    <property type="match status" value="1"/>
</dbReference>
<dbReference type="PROSITE" id="PS51910">
    <property type="entry name" value="GH18_2"/>
    <property type="match status" value="1"/>
</dbReference>
<dbReference type="OrthoDB" id="3012298at2759"/>
<feature type="domain" description="GH18" evidence="1">
    <location>
        <begin position="11"/>
        <end position="204"/>
    </location>
</feature>
<dbReference type="InterPro" id="IPR001223">
    <property type="entry name" value="Glyco_hydro18_cat"/>
</dbReference>
<protein>
    <submittedName>
        <fullName evidence="2">Glycoside hydrolase superfamily</fullName>
    </submittedName>
</protein>
<dbReference type="EMBL" id="KZ678433">
    <property type="protein sequence ID" value="PSR87086.1"/>
    <property type="molecule type" value="Genomic_DNA"/>
</dbReference>